<dbReference type="HOGENOM" id="CLU_062444_0_0_1"/>
<dbReference type="InterPro" id="IPR032675">
    <property type="entry name" value="LRR_dom_sf"/>
</dbReference>
<dbReference type="SMART" id="SM00365">
    <property type="entry name" value="LRR_SD22"/>
    <property type="match status" value="5"/>
</dbReference>
<protein>
    <recommendedName>
        <fullName evidence="6">Protein phosphatase 1 regulatory subunit 42</fullName>
    </recommendedName>
</protein>
<evidence type="ECO:0000313" key="4">
    <source>
        <dbReference type="EnsemblMetazoa" id="CapteP90529"/>
    </source>
</evidence>
<dbReference type="STRING" id="283909.R7VI33"/>
<dbReference type="CDD" id="cd21340">
    <property type="entry name" value="PPP1R42"/>
    <property type="match status" value="1"/>
</dbReference>
<gene>
    <name evidence="3" type="ORF">CAPTEDRAFT_90529</name>
</gene>
<evidence type="ECO:0000313" key="3">
    <source>
        <dbReference type="EMBL" id="ELU18264.1"/>
    </source>
</evidence>
<dbReference type="Gene3D" id="3.80.10.10">
    <property type="entry name" value="Ribonuclease Inhibitor"/>
    <property type="match status" value="2"/>
</dbReference>
<keyword evidence="2" id="KW-0677">Repeat</keyword>
<proteinExistence type="predicted"/>
<dbReference type="PANTHER" id="PTHR46652:SF3">
    <property type="entry name" value="LEUCINE-RICH REPEAT-CONTAINING PROTEIN 9"/>
    <property type="match status" value="1"/>
</dbReference>
<evidence type="ECO:0000256" key="1">
    <source>
        <dbReference type="ARBA" id="ARBA00022614"/>
    </source>
</evidence>
<dbReference type="EMBL" id="KB292015">
    <property type="protein sequence ID" value="ELU18264.1"/>
    <property type="molecule type" value="Genomic_DNA"/>
</dbReference>
<dbReference type="OrthoDB" id="10262005at2759"/>
<sequence>MVRLTMDLISRGTSGYTKKKRDEDIQHYLKRLTHLYLEGKFIDEIGDDLSSCRNLTVLYLYDNKLSHIPNLNQNFNLTHLYLQNNFISKMESLSGLPKLSKLYIGNNNITVIEGLDKLTCIQELHVENQKLPLGEKLLFDPRSLSALSRSLQVLNVTGNRLDSLQDLFSLTELMQFSVADNQLSDIKELAHFLTSNRHLWRLDLSGNPVCNKSKYRDRVIIMSPSLEVLDGKEITDTARQFLTSWQANKEAVKKRKESAVHSGGPESNGNWVLRAVLS</sequence>
<dbReference type="SUPFAM" id="SSF52058">
    <property type="entry name" value="L domain-like"/>
    <property type="match status" value="1"/>
</dbReference>
<dbReference type="AlphaFoldDB" id="R7VI33"/>
<keyword evidence="1" id="KW-0433">Leucine-rich repeat</keyword>
<organism evidence="3">
    <name type="scientific">Capitella teleta</name>
    <name type="common">Polychaete worm</name>
    <dbReference type="NCBI Taxonomy" id="283909"/>
    <lineage>
        <taxon>Eukaryota</taxon>
        <taxon>Metazoa</taxon>
        <taxon>Spiralia</taxon>
        <taxon>Lophotrochozoa</taxon>
        <taxon>Annelida</taxon>
        <taxon>Polychaeta</taxon>
        <taxon>Sedentaria</taxon>
        <taxon>Scolecida</taxon>
        <taxon>Capitellidae</taxon>
        <taxon>Capitella</taxon>
    </lineage>
</organism>
<dbReference type="PROSITE" id="PS51450">
    <property type="entry name" value="LRR"/>
    <property type="match status" value="4"/>
</dbReference>
<keyword evidence="5" id="KW-1185">Reference proteome</keyword>
<dbReference type="InterPro" id="IPR001611">
    <property type="entry name" value="Leu-rich_rpt"/>
</dbReference>
<reference evidence="5" key="1">
    <citation type="submission" date="2012-12" db="EMBL/GenBank/DDBJ databases">
        <authorList>
            <person name="Hellsten U."/>
            <person name="Grimwood J."/>
            <person name="Chapman J.A."/>
            <person name="Shapiro H."/>
            <person name="Aerts A."/>
            <person name="Otillar R.P."/>
            <person name="Terry A.Y."/>
            <person name="Boore J.L."/>
            <person name="Simakov O."/>
            <person name="Marletaz F."/>
            <person name="Cho S.-J."/>
            <person name="Edsinger-Gonzales E."/>
            <person name="Havlak P."/>
            <person name="Kuo D.-H."/>
            <person name="Larsson T."/>
            <person name="Lv J."/>
            <person name="Arendt D."/>
            <person name="Savage R."/>
            <person name="Osoegawa K."/>
            <person name="de Jong P."/>
            <person name="Lindberg D.R."/>
            <person name="Seaver E.C."/>
            <person name="Weisblat D.A."/>
            <person name="Putnam N.H."/>
            <person name="Grigoriev I.V."/>
            <person name="Rokhsar D.S."/>
        </authorList>
    </citation>
    <scope>NUCLEOTIDE SEQUENCE</scope>
    <source>
        <strain evidence="5">I ESC-2004</strain>
    </source>
</reference>
<dbReference type="EMBL" id="AMQN01003826">
    <property type="status" value="NOT_ANNOTATED_CDS"/>
    <property type="molecule type" value="Genomic_DNA"/>
</dbReference>
<evidence type="ECO:0008006" key="6">
    <source>
        <dbReference type="Google" id="ProtNLM"/>
    </source>
</evidence>
<dbReference type="InterPro" id="IPR025875">
    <property type="entry name" value="Leu-rich_rpt_4"/>
</dbReference>
<evidence type="ECO:0000313" key="5">
    <source>
        <dbReference type="Proteomes" id="UP000014760"/>
    </source>
</evidence>
<evidence type="ECO:0000256" key="2">
    <source>
        <dbReference type="ARBA" id="ARBA00022737"/>
    </source>
</evidence>
<name>R7VI33_CAPTE</name>
<reference evidence="3 5" key="2">
    <citation type="journal article" date="2013" name="Nature">
        <title>Insights into bilaterian evolution from three spiralian genomes.</title>
        <authorList>
            <person name="Simakov O."/>
            <person name="Marletaz F."/>
            <person name="Cho S.J."/>
            <person name="Edsinger-Gonzales E."/>
            <person name="Havlak P."/>
            <person name="Hellsten U."/>
            <person name="Kuo D.H."/>
            <person name="Larsson T."/>
            <person name="Lv J."/>
            <person name="Arendt D."/>
            <person name="Savage R."/>
            <person name="Osoegawa K."/>
            <person name="de Jong P."/>
            <person name="Grimwood J."/>
            <person name="Chapman J.A."/>
            <person name="Shapiro H."/>
            <person name="Aerts A."/>
            <person name="Otillar R.P."/>
            <person name="Terry A.Y."/>
            <person name="Boore J.L."/>
            <person name="Grigoriev I.V."/>
            <person name="Lindberg D.R."/>
            <person name="Seaver E.C."/>
            <person name="Weisblat D.A."/>
            <person name="Putnam N.H."/>
            <person name="Rokhsar D.S."/>
        </authorList>
    </citation>
    <scope>NUCLEOTIDE SEQUENCE</scope>
    <source>
        <strain evidence="3 5">I ESC-2004</strain>
    </source>
</reference>
<dbReference type="Pfam" id="PF12799">
    <property type="entry name" value="LRR_4"/>
    <property type="match status" value="1"/>
</dbReference>
<dbReference type="InterPro" id="IPR050836">
    <property type="entry name" value="SDS22/Internalin_LRR"/>
</dbReference>
<accession>R7VI33</accession>
<dbReference type="Proteomes" id="UP000014760">
    <property type="component" value="Unassembled WGS sequence"/>
</dbReference>
<dbReference type="EnsemblMetazoa" id="CapteT90529">
    <property type="protein sequence ID" value="CapteP90529"/>
    <property type="gene ID" value="CapteG90529"/>
</dbReference>
<dbReference type="OMA" id="RRFLMNW"/>
<dbReference type="PANTHER" id="PTHR46652">
    <property type="entry name" value="LEUCINE-RICH REPEAT AND IQ DOMAIN-CONTAINING PROTEIN 1-RELATED"/>
    <property type="match status" value="1"/>
</dbReference>
<reference evidence="4" key="3">
    <citation type="submission" date="2015-06" db="UniProtKB">
        <authorList>
            <consortium name="EnsemblMetazoa"/>
        </authorList>
    </citation>
    <scope>IDENTIFICATION</scope>
</reference>